<evidence type="ECO:0000313" key="3">
    <source>
        <dbReference type="EMBL" id="EJX05410.1"/>
    </source>
</evidence>
<reference evidence="3" key="1">
    <citation type="journal article" date="2012" name="PLoS ONE">
        <title>Gene sets for utilization of primary and secondary nutrition supplies in the distal gut of endangered iberian lynx.</title>
        <authorList>
            <person name="Alcaide M."/>
            <person name="Messina E."/>
            <person name="Richter M."/>
            <person name="Bargiela R."/>
            <person name="Peplies J."/>
            <person name="Huws S.A."/>
            <person name="Newbold C.J."/>
            <person name="Golyshin P.N."/>
            <person name="Simon M.A."/>
            <person name="Lopez G."/>
            <person name="Yakimov M.M."/>
            <person name="Ferrer M."/>
        </authorList>
    </citation>
    <scope>NUCLEOTIDE SEQUENCE</scope>
</reference>
<dbReference type="EMBL" id="AMCI01001478">
    <property type="protein sequence ID" value="EJX05410.1"/>
    <property type="molecule type" value="Genomic_DNA"/>
</dbReference>
<sequence>MLAAIFTVAGSLILTNSAFSKGGHYGTRRSKASSKKHSLEQLKPFKNHPFQVRDDEEFRRLVESIEIHGVIHPAVARQIGEDCYELISGHRRKAACEVLGYSEMPVLVRSMTDDEAVVNMVDANLQRETILPSERAFAYKMKLVAMSHQGRKGFTSAQLGRKCVGKESRELIAEQVGQSRNQISRYIRLTELIPEILEMVDNRKMALNPAVSISYLDKKQQKLLYKVMVALKATPSISQAKAIREKASESDFTEDYLVCILSEKKPNQREPMIVEEEEIKQYFPSHYNSEQMHNTILLLIRNWSKKRGYTQ</sequence>
<dbReference type="InterPro" id="IPR004437">
    <property type="entry name" value="ParB/RepB/Spo0J"/>
</dbReference>
<evidence type="ECO:0000256" key="1">
    <source>
        <dbReference type="ARBA" id="ARBA00022829"/>
    </source>
</evidence>
<organism evidence="3">
    <name type="scientific">gut metagenome</name>
    <dbReference type="NCBI Taxonomy" id="749906"/>
    <lineage>
        <taxon>unclassified sequences</taxon>
        <taxon>metagenomes</taxon>
        <taxon>organismal metagenomes</taxon>
    </lineage>
</organism>
<gene>
    <name evidence="3" type="ORF">EVA_06483</name>
</gene>
<comment type="caution">
    <text evidence="3">The sequence shown here is derived from an EMBL/GenBank/DDBJ whole genome shotgun (WGS) entry which is preliminary data.</text>
</comment>
<dbReference type="SUPFAM" id="SSF110849">
    <property type="entry name" value="ParB/Sulfiredoxin"/>
    <property type="match status" value="1"/>
</dbReference>
<evidence type="ECO:0000259" key="2">
    <source>
        <dbReference type="SMART" id="SM00470"/>
    </source>
</evidence>
<dbReference type="CDD" id="cd16407">
    <property type="entry name" value="ParB_N_like"/>
    <property type="match status" value="1"/>
</dbReference>
<dbReference type="PANTHER" id="PTHR33375">
    <property type="entry name" value="CHROMOSOME-PARTITIONING PROTEIN PARB-RELATED"/>
    <property type="match status" value="1"/>
</dbReference>
<keyword evidence="1" id="KW-0159">Chromosome partition</keyword>
<dbReference type="InterPro" id="IPR003115">
    <property type="entry name" value="ParB_N"/>
</dbReference>
<dbReference type="Gene3D" id="3.90.1530.30">
    <property type="match status" value="1"/>
</dbReference>
<dbReference type="SUPFAM" id="SSF109709">
    <property type="entry name" value="KorB DNA-binding domain-like"/>
    <property type="match status" value="1"/>
</dbReference>
<dbReference type="InterPro" id="IPR036086">
    <property type="entry name" value="ParB/Sulfiredoxin_sf"/>
</dbReference>
<dbReference type="PANTHER" id="PTHR33375:SF1">
    <property type="entry name" value="CHROMOSOME-PARTITIONING PROTEIN PARB-RELATED"/>
    <property type="match status" value="1"/>
</dbReference>
<dbReference type="GO" id="GO:0003677">
    <property type="term" value="F:DNA binding"/>
    <property type="evidence" value="ECO:0007669"/>
    <property type="project" value="InterPro"/>
</dbReference>
<proteinExistence type="predicted"/>
<dbReference type="InterPro" id="IPR050336">
    <property type="entry name" value="Chromosome_partition/occlusion"/>
</dbReference>
<protein>
    <submittedName>
        <fullName evidence="3">ParB-like partition protein</fullName>
    </submittedName>
</protein>
<name>J9GXF5_9ZZZZ</name>
<accession>J9GXF5</accession>
<dbReference type="Pfam" id="PF02195">
    <property type="entry name" value="ParB_N"/>
    <property type="match status" value="1"/>
</dbReference>
<dbReference type="AlphaFoldDB" id="J9GXF5"/>
<dbReference type="Gene3D" id="1.10.10.2830">
    <property type="match status" value="1"/>
</dbReference>
<dbReference type="NCBIfam" id="TIGR00180">
    <property type="entry name" value="parB_part"/>
    <property type="match status" value="1"/>
</dbReference>
<dbReference type="GO" id="GO:0007059">
    <property type="term" value="P:chromosome segregation"/>
    <property type="evidence" value="ECO:0007669"/>
    <property type="project" value="UniProtKB-KW"/>
</dbReference>
<dbReference type="SMART" id="SM00470">
    <property type="entry name" value="ParB"/>
    <property type="match status" value="1"/>
</dbReference>
<dbReference type="GO" id="GO:0005694">
    <property type="term" value="C:chromosome"/>
    <property type="evidence" value="ECO:0007669"/>
    <property type="project" value="TreeGrafter"/>
</dbReference>
<dbReference type="InterPro" id="IPR041468">
    <property type="entry name" value="HTH_ParB/Spo0J"/>
</dbReference>
<dbReference type="Pfam" id="PF17762">
    <property type="entry name" value="HTH_ParB"/>
    <property type="match status" value="1"/>
</dbReference>
<feature type="domain" description="ParB-like N-terminal" evidence="2">
    <location>
        <begin position="35"/>
        <end position="125"/>
    </location>
</feature>